<evidence type="ECO:0000313" key="3">
    <source>
        <dbReference type="EMBL" id="CAI8592861.1"/>
    </source>
</evidence>
<proteinExistence type="inferred from homology"/>
<reference evidence="3 4" key="1">
    <citation type="submission" date="2023-01" db="EMBL/GenBank/DDBJ databases">
        <authorList>
            <person name="Kreplak J."/>
        </authorList>
    </citation>
    <scope>NUCLEOTIDE SEQUENCE [LARGE SCALE GENOMIC DNA]</scope>
</reference>
<dbReference type="PANTHER" id="PTHR33083">
    <property type="entry name" value="EXPRESSED PROTEIN"/>
    <property type="match status" value="1"/>
</dbReference>
<dbReference type="AlphaFoldDB" id="A0AAV0Z4X0"/>
<evidence type="ECO:0000313" key="4">
    <source>
        <dbReference type="Proteomes" id="UP001157006"/>
    </source>
</evidence>
<dbReference type="GO" id="GO:0010150">
    <property type="term" value="P:leaf senescence"/>
    <property type="evidence" value="ECO:0007669"/>
    <property type="project" value="UniProtKB-ARBA"/>
</dbReference>
<evidence type="ECO:0000256" key="1">
    <source>
        <dbReference type="ARBA" id="ARBA00034773"/>
    </source>
</evidence>
<comment type="similarity">
    <text evidence="1">Belongs to the senescence regulator S40 family.</text>
</comment>
<feature type="compositionally biased region" description="Low complexity" evidence="2">
    <location>
        <begin position="104"/>
        <end position="125"/>
    </location>
</feature>
<protein>
    <submittedName>
        <fullName evidence="3">Uncharacterized protein</fullName>
    </submittedName>
</protein>
<dbReference type="InterPro" id="IPR007608">
    <property type="entry name" value="Senescence_reg_S40"/>
</dbReference>
<sequence>MYPRNPTRFRSPKFLTSRAERFLGITPHAPLLDNSTPFEYSEDDVVFSFDNSHSSSPIPIPRHRHHYNHHLHHHIPSPLGPPGSSEIHAVSPENKDSPNAVDGSDCLDLDSVSISSSVSSDSSSSHATQPILVQRSASDRTRPFSSFAASKFYHSAPINIPMMSPEMAELARKFEEEEARELAEKEEFKNKMPPHEFLAKQLDFSRMHSCSLFEGVGRTLKGRDMRKVRNAVLTQTGFID</sequence>
<gene>
    <name evidence="3" type="ORF">VFH_I062160</name>
</gene>
<keyword evidence="4" id="KW-1185">Reference proteome</keyword>
<accession>A0AAV0Z4X0</accession>
<organism evidence="3 4">
    <name type="scientific">Vicia faba</name>
    <name type="common">Broad bean</name>
    <name type="synonym">Faba vulgaris</name>
    <dbReference type="NCBI Taxonomy" id="3906"/>
    <lineage>
        <taxon>Eukaryota</taxon>
        <taxon>Viridiplantae</taxon>
        <taxon>Streptophyta</taxon>
        <taxon>Embryophyta</taxon>
        <taxon>Tracheophyta</taxon>
        <taxon>Spermatophyta</taxon>
        <taxon>Magnoliopsida</taxon>
        <taxon>eudicotyledons</taxon>
        <taxon>Gunneridae</taxon>
        <taxon>Pentapetalae</taxon>
        <taxon>rosids</taxon>
        <taxon>fabids</taxon>
        <taxon>Fabales</taxon>
        <taxon>Fabaceae</taxon>
        <taxon>Papilionoideae</taxon>
        <taxon>50 kb inversion clade</taxon>
        <taxon>NPAAA clade</taxon>
        <taxon>Hologalegina</taxon>
        <taxon>IRL clade</taxon>
        <taxon>Fabeae</taxon>
        <taxon>Vicia</taxon>
    </lineage>
</organism>
<dbReference type="Pfam" id="PF04520">
    <property type="entry name" value="Senescence_reg"/>
    <property type="match status" value="1"/>
</dbReference>
<evidence type="ECO:0000256" key="2">
    <source>
        <dbReference type="SAM" id="MobiDB-lite"/>
    </source>
</evidence>
<dbReference type="PANTHER" id="PTHR33083:SF93">
    <property type="entry name" value="OS07G0516300 PROTEIN"/>
    <property type="match status" value="1"/>
</dbReference>
<dbReference type="EMBL" id="OX451735">
    <property type="protein sequence ID" value="CAI8592861.1"/>
    <property type="molecule type" value="Genomic_DNA"/>
</dbReference>
<dbReference type="Proteomes" id="UP001157006">
    <property type="component" value="Chromosome 1S"/>
</dbReference>
<feature type="region of interest" description="Disordered" evidence="2">
    <location>
        <begin position="71"/>
        <end position="139"/>
    </location>
</feature>
<name>A0AAV0Z4X0_VICFA</name>